<dbReference type="AlphaFoldDB" id="A0A9W4TPL3"/>
<dbReference type="InterPro" id="IPR022793">
    <property type="entry name" value="Rrn10"/>
</dbReference>
<dbReference type="PANTHER" id="PTHR28054">
    <property type="entry name" value="RNA POLYMERASE I-SPECIFIC TRANSCRIPTION INITIATION FACTOR RRN10"/>
    <property type="match status" value="1"/>
</dbReference>
<organism evidence="2 3">
    <name type="scientific">Candida verbasci</name>
    <dbReference type="NCBI Taxonomy" id="1227364"/>
    <lineage>
        <taxon>Eukaryota</taxon>
        <taxon>Fungi</taxon>
        <taxon>Dikarya</taxon>
        <taxon>Ascomycota</taxon>
        <taxon>Saccharomycotina</taxon>
        <taxon>Pichiomycetes</taxon>
        <taxon>Debaryomycetaceae</taxon>
        <taxon>Candida/Lodderomyces clade</taxon>
        <taxon>Candida</taxon>
    </lineage>
</organism>
<keyword evidence="3" id="KW-1185">Reference proteome</keyword>
<sequence length="206" mass="24214">MNLSISDFKASNVYQSTNGEYIQGQDINKEYLKQHPIGQSYRIEECKRGLNLIIDRNNEHYSEEKDLIFRTIGRIVPSDEILDILKPDDLKIPMISREEIDLPDSDLLKSIHYFMSKKLTTTKFKRSRFNKFYSIQRESLDEKVLLTMGMLIEQWCDDLISKDMLKMFIEEEDEDDEIVEEEEEDLDNIDPTLNGEEAGNRSESDE</sequence>
<dbReference type="GO" id="GO:0006360">
    <property type="term" value="P:transcription by RNA polymerase I"/>
    <property type="evidence" value="ECO:0007669"/>
    <property type="project" value="InterPro"/>
</dbReference>
<proteinExistence type="predicted"/>
<accession>A0A9W4TPL3</accession>
<evidence type="ECO:0000256" key="1">
    <source>
        <dbReference type="SAM" id="MobiDB-lite"/>
    </source>
</evidence>
<reference evidence="2" key="1">
    <citation type="submission" date="2022-12" db="EMBL/GenBank/DDBJ databases">
        <authorList>
            <person name="Brejova B."/>
        </authorList>
    </citation>
    <scope>NUCLEOTIDE SEQUENCE</scope>
</reference>
<feature type="region of interest" description="Disordered" evidence="1">
    <location>
        <begin position="172"/>
        <end position="206"/>
    </location>
</feature>
<gene>
    <name evidence="2" type="ORF">CANVERA_P0355</name>
</gene>
<feature type="compositionally biased region" description="Acidic residues" evidence="1">
    <location>
        <begin position="172"/>
        <end position="188"/>
    </location>
</feature>
<dbReference type="Pfam" id="PF05234">
    <property type="entry name" value="UAF_Rrn10"/>
    <property type="match status" value="1"/>
</dbReference>
<dbReference type="PANTHER" id="PTHR28054:SF1">
    <property type="entry name" value="RNA POLYMERASE I-SPECIFIC TRANSCRIPTION INITIATION FACTOR RRN10"/>
    <property type="match status" value="1"/>
</dbReference>
<dbReference type="OrthoDB" id="2565191at2759"/>
<name>A0A9W4TPL3_9ASCO</name>
<evidence type="ECO:0000313" key="2">
    <source>
        <dbReference type="EMBL" id="CAI5755839.1"/>
    </source>
</evidence>
<protein>
    <submittedName>
        <fullName evidence="2">Uncharacterized protein</fullName>
    </submittedName>
</protein>
<evidence type="ECO:0000313" key="3">
    <source>
        <dbReference type="Proteomes" id="UP001152885"/>
    </source>
</evidence>
<dbReference type="EMBL" id="CANTUO010000001">
    <property type="protein sequence ID" value="CAI5755839.1"/>
    <property type="molecule type" value="Genomic_DNA"/>
</dbReference>
<dbReference type="Proteomes" id="UP001152885">
    <property type="component" value="Unassembled WGS sequence"/>
</dbReference>
<comment type="caution">
    <text evidence="2">The sequence shown here is derived from an EMBL/GenBank/DDBJ whole genome shotgun (WGS) entry which is preliminary data.</text>
</comment>